<dbReference type="AlphaFoldDB" id="A0AA39Q4Y3"/>
<feature type="region of interest" description="Disordered" evidence="1">
    <location>
        <begin position="146"/>
        <end position="165"/>
    </location>
</feature>
<evidence type="ECO:0000256" key="1">
    <source>
        <dbReference type="SAM" id="MobiDB-lite"/>
    </source>
</evidence>
<name>A0AA39Q4Y3_9AGAR</name>
<feature type="compositionally biased region" description="Basic and acidic residues" evidence="1">
    <location>
        <begin position="199"/>
        <end position="217"/>
    </location>
</feature>
<dbReference type="EMBL" id="JAUEPU010000018">
    <property type="protein sequence ID" value="KAK0495274.1"/>
    <property type="molecule type" value="Genomic_DNA"/>
</dbReference>
<sequence length="534" mass="59105">MGHMSPEAYEYLCKAYKKAPKLWHQHNFLSVASVKLAKKFDCIHSYMPLQLKFHHSAQFLLPVDFKHFLATITHNMDDIAPAAHKPHWCDWAFPVLAADRILKAHRGLTALPVHQEMLLMENSEEDTDKLHPSPSPPPMQVKPAIKVKAASKDAPPADNESSSKPKHVACMNCMSMGQVPPSPLPAPSKQKLMTTEIKPNTEKKLKQDDKPITHEPSVKPPAGGKGKGCSKFPLDPPIDNTLAWASLPPVVLAEELTNTISEKEATPITVETLLQHAATDIAIVGILEIPPFKGHTGCIQCTGKRISCRHSTEKVTTCLDCAKSGFCSCSLDAETLHEVKTWVFCEAFSCTPMIKFYNDCFKMANNNITRLTVLLQRAYKAHAAAFANTVVALLHIEENHNTSAILAIAHKFPASWCFFIKMGYLVGEEHKKEIDIAIQAQADSIKEYGEPSLQFPFDPIVESPLGEPLDSAMALPASETMDNVPRIAHIKEVHKLAPDSEVENLPADKPVWVDLLKRKSSIASLLSSLWVKRQ</sequence>
<evidence type="ECO:0000313" key="2">
    <source>
        <dbReference type="EMBL" id="KAK0495274.1"/>
    </source>
</evidence>
<gene>
    <name evidence="2" type="ORF">EDD18DRAFT_1106500</name>
</gene>
<dbReference type="Proteomes" id="UP001175228">
    <property type="component" value="Unassembled WGS sequence"/>
</dbReference>
<evidence type="ECO:0000313" key="3">
    <source>
        <dbReference type="Proteomes" id="UP001175228"/>
    </source>
</evidence>
<organism evidence="2 3">
    <name type="scientific">Armillaria luteobubalina</name>
    <dbReference type="NCBI Taxonomy" id="153913"/>
    <lineage>
        <taxon>Eukaryota</taxon>
        <taxon>Fungi</taxon>
        <taxon>Dikarya</taxon>
        <taxon>Basidiomycota</taxon>
        <taxon>Agaricomycotina</taxon>
        <taxon>Agaricomycetes</taxon>
        <taxon>Agaricomycetidae</taxon>
        <taxon>Agaricales</taxon>
        <taxon>Marasmiineae</taxon>
        <taxon>Physalacriaceae</taxon>
        <taxon>Armillaria</taxon>
    </lineage>
</organism>
<feature type="region of interest" description="Disordered" evidence="1">
    <location>
        <begin position="180"/>
        <end position="231"/>
    </location>
</feature>
<comment type="caution">
    <text evidence="2">The sequence shown here is derived from an EMBL/GenBank/DDBJ whole genome shotgun (WGS) entry which is preliminary data.</text>
</comment>
<proteinExistence type="predicted"/>
<accession>A0AA39Q4Y3</accession>
<reference evidence="2" key="1">
    <citation type="submission" date="2023-06" db="EMBL/GenBank/DDBJ databases">
        <authorList>
            <consortium name="Lawrence Berkeley National Laboratory"/>
            <person name="Ahrendt S."/>
            <person name="Sahu N."/>
            <person name="Indic B."/>
            <person name="Wong-Bajracharya J."/>
            <person name="Merenyi Z."/>
            <person name="Ke H.-M."/>
            <person name="Monk M."/>
            <person name="Kocsube S."/>
            <person name="Drula E."/>
            <person name="Lipzen A."/>
            <person name="Balint B."/>
            <person name="Henrissat B."/>
            <person name="Andreopoulos B."/>
            <person name="Martin F.M."/>
            <person name="Harder C.B."/>
            <person name="Rigling D."/>
            <person name="Ford K.L."/>
            <person name="Foster G.D."/>
            <person name="Pangilinan J."/>
            <person name="Papanicolaou A."/>
            <person name="Barry K."/>
            <person name="LaButti K."/>
            <person name="Viragh M."/>
            <person name="Koriabine M."/>
            <person name="Yan M."/>
            <person name="Riley R."/>
            <person name="Champramary S."/>
            <person name="Plett K.L."/>
            <person name="Tsai I.J."/>
            <person name="Slot J."/>
            <person name="Sipos G."/>
            <person name="Plett J."/>
            <person name="Nagy L.G."/>
            <person name="Grigoriev I.V."/>
        </authorList>
    </citation>
    <scope>NUCLEOTIDE SEQUENCE</scope>
    <source>
        <strain evidence="2">HWK02</strain>
    </source>
</reference>
<keyword evidence="3" id="KW-1185">Reference proteome</keyword>
<protein>
    <submittedName>
        <fullName evidence="2">Uncharacterized protein</fullName>
    </submittedName>
</protein>